<sequence>MADKNIAFLEDFITLLETEKAALMNNDSKEISKIIEEKKVFVEVFPTIDFSKEDRKKVEQAVAEIQELQKTNLLLTKQSIRFIESVMDAFNDGVKKANKTYSKDGHHTGASQANLLNQSL</sequence>
<dbReference type="AlphaFoldDB" id="A0A3Q9BK39"/>
<name>A0A3Q9BK39_9LACT</name>
<dbReference type="EMBL" id="CP034465">
    <property type="protein sequence ID" value="AZP04262.1"/>
    <property type="molecule type" value="Genomic_DNA"/>
</dbReference>
<evidence type="ECO:0000256" key="1">
    <source>
        <dbReference type="SAM" id="Coils"/>
    </source>
</evidence>
<organism evidence="2 3">
    <name type="scientific">Jeotgalibaca ciconiae</name>
    <dbReference type="NCBI Taxonomy" id="2496265"/>
    <lineage>
        <taxon>Bacteria</taxon>
        <taxon>Bacillati</taxon>
        <taxon>Bacillota</taxon>
        <taxon>Bacilli</taxon>
        <taxon>Lactobacillales</taxon>
        <taxon>Carnobacteriaceae</taxon>
        <taxon>Jeotgalibaca</taxon>
    </lineage>
</organism>
<feature type="coiled-coil region" evidence="1">
    <location>
        <begin position="48"/>
        <end position="78"/>
    </location>
</feature>
<keyword evidence="2" id="KW-0966">Cell projection</keyword>
<dbReference type="KEGG" id="jeh:EJN90_06180"/>
<protein>
    <submittedName>
        <fullName evidence="2">Flagellar motor switch protein</fullName>
    </submittedName>
</protein>
<evidence type="ECO:0000313" key="3">
    <source>
        <dbReference type="Proteomes" id="UP000273326"/>
    </source>
</evidence>
<keyword evidence="2" id="KW-0969">Cilium</keyword>
<reference evidence="3" key="1">
    <citation type="submission" date="2018-12" db="EMBL/GenBank/DDBJ databases">
        <title>Complete genome sequencing of Jeotgalibaca sp. H21T32.</title>
        <authorList>
            <person name="Bae J.-W."/>
            <person name="Lee S.-Y."/>
        </authorList>
    </citation>
    <scope>NUCLEOTIDE SEQUENCE [LARGE SCALE GENOMIC DNA]</scope>
    <source>
        <strain evidence="3">H21T32</strain>
    </source>
</reference>
<keyword evidence="2" id="KW-0282">Flagellum</keyword>
<evidence type="ECO:0000313" key="2">
    <source>
        <dbReference type="EMBL" id="AZP04262.1"/>
    </source>
</evidence>
<dbReference type="GO" id="GO:0044780">
    <property type="term" value="P:bacterial-type flagellum assembly"/>
    <property type="evidence" value="ECO:0007669"/>
    <property type="project" value="InterPro"/>
</dbReference>
<keyword evidence="3" id="KW-1185">Reference proteome</keyword>
<dbReference type="Proteomes" id="UP000273326">
    <property type="component" value="Chromosome"/>
</dbReference>
<keyword evidence="1" id="KW-0175">Coiled coil</keyword>
<gene>
    <name evidence="2" type="ORF">EJN90_06180</name>
</gene>
<accession>A0A3Q9BK39</accession>
<dbReference type="SUPFAM" id="SSF140566">
    <property type="entry name" value="FlgN-like"/>
    <property type="match status" value="1"/>
</dbReference>
<dbReference type="OrthoDB" id="2156698at2"/>
<dbReference type="RefSeq" id="WP_126109501.1">
    <property type="nucleotide sequence ID" value="NZ_CP034465.1"/>
</dbReference>
<dbReference type="InterPro" id="IPR036679">
    <property type="entry name" value="FlgN-like_sf"/>
</dbReference>
<proteinExistence type="predicted"/>